<dbReference type="InParanoid" id="A0A3Q7ESD4"/>
<dbReference type="InterPro" id="IPR053213">
    <property type="entry name" value="RLP29"/>
</dbReference>
<organism evidence="10">
    <name type="scientific">Solanum lycopersicum</name>
    <name type="common">Tomato</name>
    <name type="synonym">Lycopersicon esculentum</name>
    <dbReference type="NCBI Taxonomy" id="4081"/>
    <lineage>
        <taxon>Eukaryota</taxon>
        <taxon>Viridiplantae</taxon>
        <taxon>Streptophyta</taxon>
        <taxon>Embryophyta</taxon>
        <taxon>Tracheophyta</taxon>
        <taxon>Spermatophyta</taxon>
        <taxon>Magnoliopsida</taxon>
        <taxon>eudicotyledons</taxon>
        <taxon>Gunneridae</taxon>
        <taxon>Pentapetalae</taxon>
        <taxon>asterids</taxon>
        <taxon>lamiids</taxon>
        <taxon>Solanales</taxon>
        <taxon>Solanaceae</taxon>
        <taxon>Solanoideae</taxon>
        <taxon>Solaneae</taxon>
        <taxon>Solanum</taxon>
        <taxon>Solanum subgen. Lycopersicon</taxon>
    </lineage>
</organism>
<evidence type="ECO:0000256" key="4">
    <source>
        <dbReference type="ARBA" id="ARBA00022729"/>
    </source>
</evidence>
<dbReference type="FunFam" id="3.80.10.10:FF:000400">
    <property type="entry name" value="Nuclear pore complex protein NUP107"/>
    <property type="match status" value="1"/>
</dbReference>
<feature type="chain" id="PRO_5018789771" description="Leucine-rich repeat-containing N-terminal plant-type domain-containing protein" evidence="8">
    <location>
        <begin position="34"/>
        <end position="393"/>
    </location>
</feature>
<keyword evidence="7" id="KW-0472">Membrane</keyword>
<dbReference type="Proteomes" id="UP000004994">
    <property type="component" value="Chromosome 1"/>
</dbReference>
<evidence type="ECO:0000256" key="2">
    <source>
        <dbReference type="ARBA" id="ARBA00022614"/>
    </source>
</evidence>
<reference evidence="10" key="1">
    <citation type="journal article" date="2012" name="Nature">
        <title>The tomato genome sequence provides insights into fleshy fruit evolution.</title>
        <authorList>
            <consortium name="Tomato Genome Consortium"/>
        </authorList>
    </citation>
    <scope>NUCLEOTIDE SEQUENCE [LARGE SCALE GENOMIC DNA]</scope>
    <source>
        <strain evidence="10">cv. Heinz 1706</strain>
    </source>
</reference>
<keyword evidence="6" id="KW-1133">Transmembrane helix</keyword>
<dbReference type="Gramene" id="Solyc01g107670.2.1">
    <property type="protein sequence ID" value="Solyc01g107670.2.1.1"/>
    <property type="gene ID" value="Solyc01g107670.2"/>
</dbReference>
<name>A0A3Q7ESD4_SOLLC</name>
<evidence type="ECO:0000256" key="7">
    <source>
        <dbReference type="ARBA" id="ARBA00023136"/>
    </source>
</evidence>
<dbReference type="OMA" id="PPWSCLA"/>
<dbReference type="GO" id="GO:0050832">
    <property type="term" value="P:defense response to fungus"/>
    <property type="evidence" value="ECO:0007669"/>
    <property type="project" value="UniProtKB-ARBA"/>
</dbReference>
<dbReference type="GO" id="GO:0005886">
    <property type="term" value="C:plasma membrane"/>
    <property type="evidence" value="ECO:0000318"/>
    <property type="project" value="GO_Central"/>
</dbReference>
<dbReference type="InterPro" id="IPR032675">
    <property type="entry name" value="LRR_dom_sf"/>
</dbReference>
<evidence type="ECO:0000313" key="10">
    <source>
        <dbReference type="EnsemblPlants" id="Solyc01g107670.2.1.1"/>
    </source>
</evidence>
<evidence type="ECO:0000259" key="9">
    <source>
        <dbReference type="Pfam" id="PF08263"/>
    </source>
</evidence>
<evidence type="ECO:0000256" key="5">
    <source>
        <dbReference type="ARBA" id="ARBA00022737"/>
    </source>
</evidence>
<feature type="signal peptide" evidence="8">
    <location>
        <begin position="1"/>
        <end position="33"/>
    </location>
</feature>
<dbReference type="FunCoup" id="A0A3Q7ESD4">
    <property type="interactions" value="128"/>
</dbReference>
<dbReference type="Pfam" id="PF08263">
    <property type="entry name" value="LRRNT_2"/>
    <property type="match status" value="1"/>
</dbReference>
<keyword evidence="11" id="KW-1185">Reference proteome</keyword>
<accession>A0A3Q7ESD4</accession>
<keyword evidence="3" id="KW-0812">Transmembrane</keyword>
<dbReference type="PANTHER" id="PTHR48009:SF9">
    <property type="entry name" value="LRR RECEPTOR-LIKE SERINE_THREONINE-PROTEIN KINASE GSO1"/>
    <property type="match status" value="1"/>
</dbReference>
<dbReference type="STRING" id="4081.A0A3Q7ESD4"/>
<protein>
    <recommendedName>
        <fullName evidence="9">Leucine-rich repeat-containing N-terminal plant-type domain-containing protein</fullName>
    </recommendedName>
</protein>
<comment type="subcellular location">
    <subcellularLocation>
        <location evidence="1">Membrane</location>
    </subcellularLocation>
</comment>
<evidence type="ECO:0000256" key="1">
    <source>
        <dbReference type="ARBA" id="ARBA00004370"/>
    </source>
</evidence>
<dbReference type="EnsemblPlants" id="Solyc01g107670.2.1">
    <property type="protein sequence ID" value="Solyc01g107670.2.1.1"/>
    <property type="gene ID" value="Solyc01g107670.2"/>
</dbReference>
<keyword evidence="4 8" id="KW-0732">Signal</keyword>
<dbReference type="GO" id="GO:0038023">
    <property type="term" value="F:signaling receptor activity"/>
    <property type="evidence" value="ECO:0000318"/>
    <property type="project" value="GO_Central"/>
</dbReference>
<reference evidence="10" key="2">
    <citation type="submission" date="2019-01" db="UniProtKB">
        <authorList>
            <consortium name="EnsemblPlants"/>
        </authorList>
    </citation>
    <scope>IDENTIFICATION</scope>
    <source>
        <strain evidence="10">cv. Heinz 1706</strain>
    </source>
</reference>
<dbReference type="PaxDb" id="4081-Solyc01g107670.2.1"/>
<dbReference type="Pfam" id="PF00560">
    <property type="entry name" value="LRR_1"/>
    <property type="match status" value="2"/>
</dbReference>
<dbReference type="SUPFAM" id="SSF52058">
    <property type="entry name" value="L domain-like"/>
    <property type="match status" value="1"/>
</dbReference>
<evidence type="ECO:0000256" key="6">
    <source>
        <dbReference type="ARBA" id="ARBA00022989"/>
    </source>
</evidence>
<dbReference type="PRINTS" id="PR00019">
    <property type="entry name" value="LEURICHRPT"/>
</dbReference>
<dbReference type="PANTHER" id="PTHR48009">
    <property type="entry name" value="LEUCINE-RICH REPEAT (LRR) FAMILY PROTEIN"/>
    <property type="match status" value="1"/>
</dbReference>
<evidence type="ECO:0000313" key="11">
    <source>
        <dbReference type="Proteomes" id="UP000004994"/>
    </source>
</evidence>
<dbReference type="InterPro" id="IPR001611">
    <property type="entry name" value="Leu-rich_rpt"/>
</dbReference>
<feature type="domain" description="Leucine-rich repeat-containing N-terminal plant-type" evidence="9">
    <location>
        <begin position="37"/>
        <end position="72"/>
    </location>
</feature>
<dbReference type="InterPro" id="IPR003591">
    <property type="entry name" value="Leu-rich_rpt_typical-subtyp"/>
</dbReference>
<sequence>YIDHFCSHFSNMSKSRTSVFFFLFLFLLSSVQSIPPSTDILALRAFKAAIKPSSIPSYSCLGSWNFTTDPCSVPRVTHFTCGLSCSSGNRVTELTLDPAGYTGTLSPLVSKLTQLVTLDLQNNNFYGPIPSSLSSLPNLKNLVLRLNSFSGSVPPSLTSLKSLLSLDLSHNLISGLPNSMNELTSLRRLDLSYNKLTGSLPKLPPNLLELAAKANSLSGPLLKSSFYGLNQLEVVELSENSLFGTIETWFFQLPSLQQIDMANNSFTLVKISNVVNLNSDLVAVDLGFNKIEGYLPVNFAIFPRLSSLTLRYNKFRGPIPLQYSKKATLKRLYLDGNFLNGSPPAGFFGRETSVTGSLGDNCLQKCPISSQLCLKSQKSTSICQQAYGGKPKS</sequence>
<evidence type="ECO:0000256" key="8">
    <source>
        <dbReference type="SAM" id="SignalP"/>
    </source>
</evidence>
<dbReference type="Gene3D" id="3.80.10.10">
    <property type="entry name" value="Ribonuclease Inhibitor"/>
    <property type="match status" value="2"/>
</dbReference>
<dbReference type="SMART" id="SM00369">
    <property type="entry name" value="LRR_TYP"/>
    <property type="match status" value="4"/>
</dbReference>
<dbReference type="Pfam" id="PF13855">
    <property type="entry name" value="LRR_8"/>
    <property type="match status" value="2"/>
</dbReference>
<keyword evidence="5" id="KW-0677">Repeat</keyword>
<dbReference type="PROSITE" id="PS51450">
    <property type="entry name" value="LRR"/>
    <property type="match status" value="2"/>
</dbReference>
<dbReference type="InterPro" id="IPR013210">
    <property type="entry name" value="LRR_N_plant-typ"/>
</dbReference>
<keyword evidence="2" id="KW-0433">Leucine-rich repeat</keyword>
<proteinExistence type="predicted"/>
<evidence type="ECO:0000256" key="3">
    <source>
        <dbReference type="ARBA" id="ARBA00022692"/>
    </source>
</evidence>
<dbReference type="AlphaFoldDB" id="A0A3Q7ESD4"/>